<reference evidence="3" key="1">
    <citation type="journal article" date="2019" name="Int. J. Syst. Evol. Microbiol.">
        <title>The Global Catalogue of Microorganisms (GCM) 10K type strain sequencing project: providing services to taxonomists for standard genome sequencing and annotation.</title>
        <authorList>
            <consortium name="The Broad Institute Genomics Platform"/>
            <consortium name="The Broad Institute Genome Sequencing Center for Infectious Disease"/>
            <person name="Wu L."/>
            <person name="Ma J."/>
        </authorList>
    </citation>
    <scope>NUCLEOTIDE SEQUENCE [LARGE SCALE GENOMIC DNA]</scope>
    <source>
        <strain evidence="3">JCM 6923</strain>
    </source>
</reference>
<organism evidence="2 3">
    <name type="scientific">Streptomyces graminearus</name>
    <dbReference type="NCBI Taxonomy" id="284030"/>
    <lineage>
        <taxon>Bacteria</taxon>
        <taxon>Bacillati</taxon>
        <taxon>Actinomycetota</taxon>
        <taxon>Actinomycetes</taxon>
        <taxon>Kitasatosporales</taxon>
        <taxon>Streptomycetaceae</taxon>
        <taxon>Streptomyces</taxon>
    </lineage>
</organism>
<gene>
    <name evidence="2" type="ORF">GCM10010422_05900</name>
</gene>
<evidence type="ECO:0000256" key="1">
    <source>
        <dbReference type="SAM" id="MobiDB-lite"/>
    </source>
</evidence>
<feature type="region of interest" description="Disordered" evidence="1">
    <location>
        <begin position="1"/>
        <end position="50"/>
    </location>
</feature>
<dbReference type="Proteomes" id="UP001501721">
    <property type="component" value="Unassembled WGS sequence"/>
</dbReference>
<accession>A0ABP5XSV6</accession>
<evidence type="ECO:0000313" key="2">
    <source>
        <dbReference type="EMBL" id="GAA2467499.1"/>
    </source>
</evidence>
<proteinExistence type="predicted"/>
<evidence type="ECO:0000313" key="3">
    <source>
        <dbReference type="Proteomes" id="UP001501721"/>
    </source>
</evidence>
<name>A0ABP5XSV6_9ACTN</name>
<sequence>MCAVPSRPETGGEPLVVDMGAPDIGEWGGDVGGDVKANSRPRNVLSGRLL</sequence>
<comment type="caution">
    <text evidence="2">The sequence shown here is derived from an EMBL/GenBank/DDBJ whole genome shotgun (WGS) entry which is preliminary data.</text>
</comment>
<keyword evidence="3" id="KW-1185">Reference proteome</keyword>
<protein>
    <submittedName>
        <fullName evidence="2">Uncharacterized protein</fullName>
    </submittedName>
</protein>
<dbReference type="EMBL" id="BAAATL010000002">
    <property type="protein sequence ID" value="GAA2467499.1"/>
    <property type="molecule type" value="Genomic_DNA"/>
</dbReference>